<dbReference type="VEuPathDB" id="VectorBase:AATE012883"/>
<keyword evidence="2" id="KW-1133">Transmembrane helix</keyword>
<dbReference type="EnsemblMetazoa" id="AATE012883-RA">
    <property type="protein sequence ID" value="AATE012883-PA.1"/>
    <property type="gene ID" value="AATE012883"/>
</dbReference>
<accession>A0A182J7L2</accession>
<reference evidence="3" key="1">
    <citation type="submission" date="2022-08" db="UniProtKB">
        <authorList>
            <consortium name="EnsemblMetazoa"/>
        </authorList>
    </citation>
    <scope>IDENTIFICATION</scope>
    <source>
        <strain evidence="3">EBRO</strain>
    </source>
</reference>
<evidence type="ECO:0000256" key="1">
    <source>
        <dbReference type="SAM" id="MobiDB-lite"/>
    </source>
</evidence>
<feature type="region of interest" description="Disordered" evidence="1">
    <location>
        <begin position="347"/>
        <end position="366"/>
    </location>
</feature>
<evidence type="ECO:0000313" key="3">
    <source>
        <dbReference type="EnsemblMetazoa" id="AATE012883-PA.1"/>
    </source>
</evidence>
<feature type="transmembrane region" description="Helical" evidence="2">
    <location>
        <begin position="121"/>
        <end position="141"/>
    </location>
</feature>
<dbReference type="AlphaFoldDB" id="A0A182J7L2"/>
<keyword evidence="2" id="KW-0472">Membrane</keyword>
<keyword evidence="2" id="KW-0812">Transmembrane</keyword>
<proteinExistence type="predicted"/>
<feature type="compositionally biased region" description="Low complexity" evidence="1">
    <location>
        <begin position="347"/>
        <end position="359"/>
    </location>
</feature>
<sequence>MTILVDTRRVAIGKLQVVPLLEPLRAAVLRVAAVLERAPLLLQPHDLVAGAAVQALVQLAHRQRHQQVVVDQVLRRQPVARAGPAHSVVAAAAAAAAGAIPRRDGRAGRADRVRPVRMQRVMVVVVMVMVVRVLMLMRPAVHVERAELELGRRDMVMVMLEPTASSSSSSTSSSHATASYHANTSAVADAANCSTATPIDSTAQHASLPVGASTGHGQHAGVLLPVDPLTFRADRAWPQIERLLAAHRLRQEHHLLHQARLRPGGVERARIVATRARSPRSGTDAGRVWRTDDWRRFRWSRRNATDRRVEQHRLAVRGTTDVCEEIARSGRAGVQLARVLQVPATDDASTNANAGTTAAEDSTRHDTIADRLQPDRHEDAILVHRGAVPDVLRAQHRGARVLAFHIRARVVIQVLQDELLLTNATDATG</sequence>
<organism evidence="3">
    <name type="scientific">Anopheles atroparvus</name>
    <name type="common">European mosquito</name>
    <dbReference type="NCBI Taxonomy" id="41427"/>
    <lineage>
        <taxon>Eukaryota</taxon>
        <taxon>Metazoa</taxon>
        <taxon>Ecdysozoa</taxon>
        <taxon>Arthropoda</taxon>
        <taxon>Hexapoda</taxon>
        <taxon>Insecta</taxon>
        <taxon>Pterygota</taxon>
        <taxon>Neoptera</taxon>
        <taxon>Endopterygota</taxon>
        <taxon>Diptera</taxon>
        <taxon>Nematocera</taxon>
        <taxon>Culicoidea</taxon>
        <taxon>Culicidae</taxon>
        <taxon>Anophelinae</taxon>
        <taxon>Anopheles</taxon>
    </lineage>
</organism>
<evidence type="ECO:0000256" key="2">
    <source>
        <dbReference type="SAM" id="Phobius"/>
    </source>
</evidence>
<name>A0A182J7L2_ANOAO</name>
<protein>
    <submittedName>
        <fullName evidence="3">Uncharacterized protein</fullName>
    </submittedName>
</protein>